<evidence type="ECO:0000259" key="8">
    <source>
        <dbReference type="PROSITE" id="PS50928"/>
    </source>
</evidence>
<organism evidence="9 10">
    <name type="scientific">Aquibacillus halophilus</name>
    <dbReference type="NCBI Taxonomy" id="930132"/>
    <lineage>
        <taxon>Bacteria</taxon>
        <taxon>Bacillati</taxon>
        <taxon>Bacillota</taxon>
        <taxon>Bacilli</taxon>
        <taxon>Bacillales</taxon>
        <taxon>Bacillaceae</taxon>
        <taxon>Aquibacillus</taxon>
    </lineage>
</organism>
<dbReference type="OrthoDB" id="9783714at2"/>
<dbReference type="InterPro" id="IPR051393">
    <property type="entry name" value="ABC_transporter_permease"/>
</dbReference>
<comment type="similarity">
    <text evidence="7">Belongs to the binding-protein-dependent transport system permease family.</text>
</comment>
<evidence type="ECO:0000256" key="3">
    <source>
        <dbReference type="ARBA" id="ARBA00022475"/>
    </source>
</evidence>
<dbReference type="EMBL" id="WJNG01000013">
    <property type="protein sequence ID" value="MRH44021.1"/>
    <property type="molecule type" value="Genomic_DNA"/>
</dbReference>
<dbReference type="InterPro" id="IPR000515">
    <property type="entry name" value="MetI-like"/>
</dbReference>
<feature type="transmembrane region" description="Helical" evidence="7">
    <location>
        <begin position="9"/>
        <end position="28"/>
    </location>
</feature>
<keyword evidence="2 7" id="KW-0813">Transport</keyword>
<dbReference type="Gene3D" id="1.10.3720.10">
    <property type="entry name" value="MetI-like"/>
    <property type="match status" value="1"/>
</dbReference>
<dbReference type="SUPFAM" id="SSF161098">
    <property type="entry name" value="MetI-like"/>
    <property type="match status" value="1"/>
</dbReference>
<keyword evidence="4 7" id="KW-0812">Transmembrane</keyword>
<evidence type="ECO:0000313" key="10">
    <source>
        <dbReference type="Proteomes" id="UP000799092"/>
    </source>
</evidence>
<evidence type="ECO:0000256" key="2">
    <source>
        <dbReference type="ARBA" id="ARBA00022448"/>
    </source>
</evidence>
<feature type="transmembrane region" description="Helical" evidence="7">
    <location>
        <begin position="371"/>
        <end position="393"/>
    </location>
</feature>
<accession>A0A6A8DJS4</accession>
<dbReference type="Proteomes" id="UP000799092">
    <property type="component" value="Unassembled WGS sequence"/>
</dbReference>
<reference evidence="9" key="1">
    <citation type="submission" date="2019-11" db="EMBL/GenBank/DDBJ databases">
        <authorList>
            <person name="Li J."/>
        </authorList>
    </citation>
    <scope>NUCLEOTIDE SEQUENCE</scope>
    <source>
        <strain evidence="9">B6B</strain>
    </source>
</reference>
<evidence type="ECO:0000256" key="7">
    <source>
        <dbReference type="RuleBase" id="RU363032"/>
    </source>
</evidence>
<dbReference type="InterPro" id="IPR035906">
    <property type="entry name" value="MetI-like_sf"/>
</dbReference>
<evidence type="ECO:0000256" key="1">
    <source>
        <dbReference type="ARBA" id="ARBA00004651"/>
    </source>
</evidence>
<dbReference type="Pfam" id="PF00528">
    <property type="entry name" value="BPD_transp_1"/>
    <property type="match status" value="1"/>
</dbReference>
<evidence type="ECO:0000256" key="6">
    <source>
        <dbReference type="ARBA" id="ARBA00023136"/>
    </source>
</evidence>
<dbReference type="CDD" id="cd06261">
    <property type="entry name" value="TM_PBP2"/>
    <property type="match status" value="1"/>
</dbReference>
<keyword evidence="5 7" id="KW-1133">Transmembrane helix</keyword>
<dbReference type="PANTHER" id="PTHR30193">
    <property type="entry name" value="ABC TRANSPORTER PERMEASE PROTEIN"/>
    <property type="match status" value="1"/>
</dbReference>
<dbReference type="RefSeq" id="WP_153737632.1">
    <property type="nucleotide sequence ID" value="NZ_WJNG01000013.1"/>
</dbReference>
<dbReference type="AlphaFoldDB" id="A0A6A8DJS4"/>
<dbReference type="GO" id="GO:0005886">
    <property type="term" value="C:plasma membrane"/>
    <property type="evidence" value="ECO:0007669"/>
    <property type="project" value="UniProtKB-SubCell"/>
</dbReference>
<keyword evidence="6 7" id="KW-0472">Membrane</keyword>
<feature type="transmembrane region" description="Helical" evidence="7">
    <location>
        <begin position="215"/>
        <end position="235"/>
    </location>
</feature>
<evidence type="ECO:0000256" key="5">
    <source>
        <dbReference type="ARBA" id="ARBA00022989"/>
    </source>
</evidence>
<proteinExistence type="inferred from homology"/>
<dbReference type="PANTHER" id="PTHR30193:SF37">
    <property type="entry name" value="INNER MEMBRANE ABC TRANSPORTER PERMEASE PROTEIN YCJO"/>
    <property type="match status" value="1"/>
</dbReference>
<comment type="caution">
    <text evidence="9">The sequence shown here is derived from an EMBL/GenBank/DDBJ whole genome shotgun (WGS) entry which is preliminary data.</text>
</comment>
<feature type="transmembrane region" description="Helical" evidence="7">
    <location>
        <begin position="312"/>
        <end position="330"/>
    </location>
</feature>
<gene>
    <name evidence="9" type="ORF">GH741_15365</name>
</gene>
<protein>
    <submittedName>
        <fullName evidence="9">ABC transporter permease subunit</fullName>
    </submittedName>
</protein>
<evidence type="ECO:0000256" key="4">
    <source>
        <dbReference type="ARBA" id="ARBA00022692"/>
    </source>
</evidence>
<comment type="subcellular location">
    <subcellularLocation>
        <location evidence="1 7">Cell membrane</location>
        <topology evidence="1 7">Multi-pass membrane protein</topology>
    </subcellularLocation>
</comment>
<feature type="transmembrane region" description="Helical" evidence="7">
    <location>
        <begin position="182"/>
        <end position="203"/>
    </location>
</feature>
<keyword evidence="3" id="KW-1003">Cell membrane</keyword>
<dbReference type="GO" id="GO:0055085">
    <property type="term" value="P:transmembrane transport"/>
    <property type="evidence" value="ECO:0007669"/>
    <property type="project" value="InterPro"/>
</dbReference>
<feature type="domain" description="ABC transmembrane type-1" evidence="8">
    <location>
        <begin position="178"/>
        <end position="392"/>
    </location>
</feature>
<dbReference type="PROSITE" id="PS50928">
    <property type="entry name" value="ABC_TM1"/>
    <property type="match status" value="1"/>
</dbReference>
<evidence type="ECO:0000313" key="9">
    <source>
        <dbReference type="EMBL" id="MRH44021.1"/>
    </source>
</evidence>
<keyword evidence="10" id="KW-1185">Reference proteome</keyword>
<name>A0A6A8DJS4_9BACI</name>
<sequence length="404" mass="44780">MKKMGLREFLFLVPILILICIFSLWPVLQSFTYSFFDYQLNDRTKSGLYLSERFNVDLYNETSFYVDRFISMDMETISDDQDKADANQVLAGLTELNKEFENEEGVIKLTGDQTDQVLNVYQNTKTTVDQLVSKYELQQGENLPLLVDDINNSLIQSNFVGLDGYKQAFSDGFVGIALKNTLIFTVVSVFLELILGMGMALIMNKAMQGQGFIRTSSLIPWAIPTAVAALMWSYLYDGGAGIVAEFFSIVGFIDQPTDLLQTSTGAMTAVVLADVWKTTPYMAILLLAGLQTIPKSLYEAASIDGASIVQKFFRVTVPLLMPAILVALLFRTMDAFRVFDLIYVLTGGGPGGSTETLSVYSYKVMFGQTNFGYGSVIVMIMFVCVAIITTIYVKVLGASVMEKN</sequence>